<evidence type="ECO:0000313" key="3">
    <source>
        <dbReference type="Proteomes" id="UP000486351"/>
    </source>
</evidence>
<protein>
    <submittedName>
        <fullName evidence="2">Uncharacterized protein</fullName>
    </submittedName>
</protein>
<keyword evidence="1" id="KW-1133">Transmembrane helix</keyword>
<dbReference type="AlphaFoldDB" id="A0A6G0QCL1"/>
<dbReference type="EMBL" id="QXFY01003921">
    <property type="protein sequence ID" value="KAE9281052.1"/>
    <property type="molecule type" value="Genomic_DNA"/>
</dbReference>
<evidence type="ECO:0000256" key="1">
    <source>
        <dbReference type="SAM" id="Phobius"/>
    </source>
</evidence>
<comment type="caution">
    <text evidence="2">The sequence shown here is derived from an EMBL/GenBank/DDBJ whole genome shotgun (WGS) entry which is preliminary data.</text>
</comment>
<sequence length="91" mass="10267">MVAWADRFDLEKQIFISALCMFASLEAFAEPPSFASWLPYGQYVLLNPSCVLAGVYMVWYIQLDRVAGSLGAILVFMSYLFANFFVQDYAG</sequence>
<feature type="transmembrane region" description="Helical" evidence="1">
    <location>
        <begin position="66"/>
        <end position="86"/>
    </location>
</feature>
<feature type="transmembrane region" description="Helical" evidence="1">
    <location>
        <begin position="39"/>
        <end position="59"/>
    </location>
</feature>
<reference evidence="2 3" key="1">
    <citation type="submission" date="2018-09" db="EMBL/GenBank/DDBJ databases">
        <title>Genomic investigation of the strawberry pathogen Phytophthora fragariae indicates pathogenicity is determined by transcriptional variation in three key races.</title>
        <authorList>
            <person name="Adams T.M."/>
            <person name="Armitage A.D."/>
            <person name="Sobczyk M.K."/>
            <person name="Bates H.J."/>
            <person name="Dunwell J.M."/>
            <person name="Nellist C.F."/>
            <person name="Harrison R.J."/>
        </authorList>
    </citation>
    <scope>NUCLEOTIDE SEQUENCE [LARGE SCALE GENOMIC DNA]</scope>
    <source>
        <strain evidence="2 3">NOV-77</strain>
    </source>
</reference>
<name>A0A6G0QCL1_9STRA</name>
<proteinExistence type="predicted"/>
<accession>A0A6G0QCL1</accession>
<dbReference type="Proteomes" id="UP000486351">
    <property type="component" value="Unassembled WGS sequence"/>
</dbReference>
<organism evidence="2 3">
    <name type="scientific">Phytophthora fragariae</name>
    <dbReference type="NCBI Taxonomy" id="53985"/>
    <lineage>
        <taxon>Eukaryota</taxon>
        <taxon>Sar</taxon>
        <taxon>Stramenopiles</taxon>
        <taxon>Oomycota</taxon>
        <taxon>Peronosporomycetes</taxon>
        <taxon>Peronosporales</taxon>
        <taxon>Peronosporaceae</taxon>
        <taxon>Phytophthora</taxon>
    </lineage>
</organism>
<keyword evidence="1" id="KW-0812">Transmembrane</keyword>
<keyword evidence="1" id="KW-0472">Membrane</keyword>
<evidence type="ECO:0000313" key="2">
    <source>
        <dbReference type="EMBL" id="KAE9281052.1"/>
    </source>
</evidence>
<gene>
    <name evidence="2" type="ORF">PF008_g27987</name>
</gene>